<dbReference type="SUPFAM" id="SSF48452">
    <property type="entry name" value="TPR-like"/>
    <property type="match status" value="1"/>
</dbReference>
<keyword evidence="4" id="KW-1185">Reference proteome</keyword>
<evidence type="ECO:0008006" key="5">
    <source>
        <dbReference type="Google" id="ProtNLM"/>
    </source>
</evidence>
<dbReference type="CDD" id="cd24142">
    <property type="entry name" value="ACL4-like"/>
    <property type="match status" value="1"/>
</dbReference>
<reference evidence="3" key="1">
    <citation type="submission" date="2014-03" db="EMBL/GenBank/DDBJ databases">
        <authorList>
            <person name="Casaregola S."/>
        </authorList>
    </citation>
    <scope>NUCLEOTIDE SEQUENCE [LARGE SCALE GENOMIC DNA]</scope>
    <source>
        <strain evidence="3">CLIB 918</strain>
    </source>
</reference>
<dbReference type="InterPro" id="IPR019734">
    <property type="entry name" value="TPR_rpt"/>
</dbReference>
<name>A0A0J9X6W1_GEOCN</name>
<dbReference type="Gene3D" id="1.25.40.10">
    <property type="entry name" value="Tetratricopeptide repeat domain"/>
    <property type="match status" value="1"/>
</dbReference>
<feature type="compositionally biased region" description="Acidic residues" evidence="2">
    <location>
        <begin position="329"/>
        <end position="348"/>
    </location>
</feature>
<comment type="caution">
    <text evidence="3">The sequence shown here is derived from an EMBL/GenBank/DDBJ whole genome shotgun (WGS) entry which is preliminary data.</text>
</comment>
<dbReference type="Proteomes" id="UP000242525">
    <property type="component" value="Unassembled WGS sequence"/>
</dbReference>
<accession>A0A0J9X6W1</accession>
<dbReference type="EMBL" id="CCBN010000004">
    <property type="protein sequence ID" value="CDO52955.1"/>
    <property type="molecule type" value="Genomic_DNA"/>
</dbReference>
<proteinExistence type="predicted"/>
<organism evidence="3 4">
    <name type="scientific">Geotrichum candidum</name>
    <name type="common">Oospora lactis</name>
    <name type="synonym">Dipodascus geotrichum</name>
    <dbReference type="NCBI Taxonomy" id="1173061"/>
    <lineage>
        <taxon>Eukaryota</taxon>
        <taxon>Fungi</taxon>
        <taxon>Dikarya</taxon>
        <taxon>Ascomycota</taxon>
        <taxon>Saccharomycotina</taxon>
        <taxon>Dipodascomycetes</taxon>
        <taxon>Dipodascales</taxon>
        <taxon>Dipodascaceae</taxon>
        <taxon>Geotrichum</taxon>
    </lineage>
</organism>
<evidence type="ECO:0000256" key="2">
    <source>
        <dbReference type="SAM" id="MobiDB-lite"/>
    </source>
</evidence>
<feature type="region of interest" description="Disordered" evidence="2">
    <location>
        <begin position="324"/>
        <end position="348"/>
    </location>
</feature>
<sequence>MSDPATLYAQGRELLDSSSPLECIDLLTPLLKQQNEAQPEYLAVYQLLGEAFLEAGDPQNAYELFSTCAQLDAEGLQGGIEKFLWLGQLTGGRDGEVWYEKGIKGLKTAINNLTSSNNASSIEEELKLKKVKLCEALCGMVEIWMTDLCMEPEAESRCEALITESLMVNDTHPESWSVLGSIRISQQRNDDARSALQKSWDLYHAQIAATQSDLDYAQLLPALIRLAQNMFEMEQLEQTVQVTAEINRLDDEIPEPYYLHGLARFELYKRLRAQNLPRKAARQVAGAREAWEHLLKLAQMDSENLDPELVPTVTEHLKELPQVTQDDYTSSEEEIDELELDDVENLQG</sequence>
<dbReference type="AlphaFoldDB" id="A0A0J9X6W1"/>
<dbReference type="PROSITE" id="PS50005">
    <property type="entry name" value="TPR"/>
    <property type="match status" value="1"/>
</dbReference>
<dbReference type="STRING" id="1173061.A0A0J9X6W1"/>
<dbReference type="InterPro" id="IPR011990">
    <property type="entry name" value="TPR-like_helical_dom_sf"/>
</dbReference>
<feature type="repeat" description="TPR" evidence="1">
    <location>
        <begin position="42"/>
        <end position="75"/>
    </location>
</feature>
<gene>
    <name evidence="3" type="ORF">BN980_GECA04s02045g</name>
</gene>
<evidence type="ECO:0000313" key="3">
    <source>
        <dbReference type="EMBL" id="CDO52955.1"/>
    </source>
</evidence>
<evidence type="ECO:0000313" key="4">
    <source>
        <dbReference type="Proteomes" id="UP000242525"/>
    </source>
</evidence>
<dbReference type="OrthoDB" id="1914839at2759"/>
<keyword evidence="1" id="KW-0802">TPR repeat</keyword>
<evidence type="ECO:0000256" key="1">
    <source>
        <dbReference type="PROSITE-ProRule" id="PRU00339"/>
    </source>
</evidence>
<protein>
    <recommendedName>
        <fullName evidence="5">Assembly chaperone of RPL4</fullName>
    </recommendedName>
</protein>